<organism evidence="3 4">
    <name type="scientific">Hamiltosporidium magnivora</name>
    <dbReference type="NCBI Taxonomy" id="148818"/>
    <lineage>
        <taxon>Eukaryota</taxon>
        <taxon>Fungi</taxon>
        <taxon>Fungi incertae sedis</taxon>
        <taxon>Microsporidia</taxon>
        <taxon>Dubosqiidae</taxon>
        <taxon>Hamiltosporidium</taxon>
    </lineage>
</organism>
<dbReference type="EMBL" id="PITI01002556">
    <property type="protein sequence ID" value="TBT98067.1"/>
    <property type="molecule type" value="Genomic_DNA"/>
</dbReference>
<sequence>MAKGCSVFVGNIEFDIPEQKIVEELSVIGKVVNFRLVYDRNTGKSKGYGFAEY</sequence>
<dbReference type="InterPro" id="IPR035979">
    <property type="entry name" value="RBD_domain_sf"/>
</dbReference>
<dbReference type="VEuPathDB" id="MicrosporidiaDB:CWI39_0899p0010"/>
<gene>
    <name evidence="3" type="ORF">CWI36_2556p0010</name>
</gene>
<dbReference type="AlphaFoldDB" id="A0A4Q9KTG2"/>
<evidence type="ECO:0000313" key="4">
    <source>
        <dbReference type="Proteomes" id="UP000291404"/>
    </source>
</evidence>
<dbReference type="Pfam" id="PF00076">
    <property type="entry name" value="RRM_1"/>
    <property type="match status" value="1"/>
</dbReference>
<dbReference type="GO" id="GO:0005847">
    <property type="term" value="C:mRNA cleavage and polyadenylation specificity factor complex"/>
    <property type="evidence" value="ECO:0007669"/>
    <property type="project" value="TreeGrafter"/>
</dbReference>
<keyword evidence="4" id="KW-1185">Reference proteome</keyword>
<dbReference type="VEuPathDB" id="MicrosporidiaDB:CWI36_2556p0010"/>
<proteinExistence type="predicted"/>
<dbReference type="PANTHER" id="PTHR45735:SF2">
    <property type="entry name" value="CLEAVAGE STIMULATION FACTOR SUBUNIT 2"/>
    <property type="match status" value="1"/>
</dbReference>
<dbReference type="Proteomes" id="UP000291404">
    <property type="component" value="Unassembled WGS sequence"/>
</dbReference>
<evidence type="ECO:0000313" key="3">
    <source>
        <dbReference type="EMBL" id="TBT98067.1"/>
    </source>
</evidence>
<feature type="domain" description="RRM" evidence="2">
    <location>
        <begin position="5"/>
        <end position="53"/>
    </location>
</feature>
<dbReference type="InterPro" id="IPR012677">
    <property type="entry name" value="Nucleotide-bd_a/b_plait_sf"/>
</dbReference>
<name>A0A4Q9KTG2_9MICR</name>
<dbReference type="PROSITE" id="PS50102">
    <property type="entry name" value="RRM"/>
    <property type="match status" value="1"/>
</dbReference>
<dbReference type="Gene3D" id="3.30.70.330">
    <property type="match status" value="1"/>
</dbReference>
<evidence type="ECO:0000259" key="2">
    <source>
        <dbReference type="PROSITE" id="PS50102"/>
    </source>
</evidence>
<protein>
    <submittedName>
        <fullName evidence="3">Putative RNA-binding protein</fullName>
    </submittedName>
</protein>
<comment type="caution">
    <text evidence="3">The sequence shown here is derived from an EMBL/GenBank/DDBJ whole genome shotgun (WGS) entry which is preliminary data.</text>
</comment>
<accession>A0A4Q9KTG2</accession>
<dbReference type="SUPFAM" id="SSF54928">
    <property type="entry name" value="RNA-binding domain, RBD"/>
    <property type="match status" value="1"/>
</dbReference>
<reference evidence="3 4" key="1">
    <citation type="submission" date="2017-12" db="EMBL/GenBank/DDBJ databases">
        <authorList>
            <person name="Pombert J.-F."/>
            <person name="Haag K.L."/>
            <person name="Ebert D."/>
        </authorList>
    </citation>
    <scope>NUCLEOTIDE SEQUENCE [LARGE SCALE GENOMIC DNA]</scope>
    <source>
        <strain evidence="3">BE-OM-2</strain>
    </source>
</reference>
<dbReference type="STRING" id="148818.A0A4Q9KTG2"/>
<dbReference type="InterPro" id="IPR000504">
    <property type="entry name" value="RRM_dom"/>
</dbReference>
<feature type="non-terminal residue" evidence="3">
    <location>
        <position position="53"/>
    </location>
</feature>
<dbReference type="PANTHER" id="PTHR45735">
    <property type="entry name" value="CLEAVAGE STIMULATION FACTOR SUBUNIT 2"/>
    <property type="match status" value="1"/>
</dbReference>
<evidence type="ECO:0000256" key="1">
    <source>
        <dbReference type="PROSITE-ProRule" id="PRU00176"/>
    </source>
</evidence>
<keyword evidence="1" id="KW-0694">RNA-binding</keyword>
<dbReference type="GO" id="GO:0003729">
    <property type="term" value="F:mRNA binding"/>
    <property type="evidence" value="ECO:0007669"/>
    <property type="project" value="TreeGrafter"/>
</dbReference>